<dbReference type="SUPFAM" id="SSF81338">
    <property type="entry name" value="Aquaporin-like"/>
    <property type="match status" value="1"/>
</dbReference>
<comment type="similarity">
    <text evidence="2 8">Belongs to the MIP/aquaporin (TC 1.A.8) family.</text>
</comment>
<evidence type="ECO:0000256" key="6">
    <source>
        <dbReference type="ARBA" id="ARBA00022989"/>
    </source>
</evidence>
<evidence type="ECO:0000256" key="8">
    <source>
        <dbReference type="RuleBase" id="RU000477"/>
    </source>
</evidence>
<protein>
    <submittedName>
        <fullName evidence="11">Glycerol transporter</fullName>
    </submittedName>
</protein>
<evidence type="ECO:0000313" key="12">
    <source>
        <dbReference type="Proteomes" id="UP000245753"/>
    </source>
</evidence>
<proteinExistence type="inferred from homology"/>
<evidence type="ECO:0000256" key="1">
    <source>
        <dbReference type="ARBA" id="ARBA00004651"/>
    </source>
</evidence>
<feature type="transmembrane region" description="Helical" evidence="10">
    <location>
        <begin position="157"/>
        <end position="181"/>
    </location>
</feature>
<comment type="caution">
    <text evidence="11">The sequence shown here is derived from an EMBL/GenBank/DDBJ whole genome shotgun (WGS) entry which is preliminary data.</text>
</comment>
<dbReference type="PANTHER" id="PTHR19139:SF199">
    <property type="entry name" value="MIP17260P"/>
    <property type="match status" value="1"/>
</dbReference>
<dbReference type="Gene3D" id="1.20.1080.10">
    <property type="entry name" value="Glycerol uptake facilitator protein"/>
    <property type="match status" value="1"/>
</dbReference>
<feature type="region of interest" description="Disordered" evidence="9">
    <location>
        <begin position="273"/>
        <end position="359"/>
    </location>
</feature>
<dbReference type="GO" id="GO:0005886">
    <property type="term" value="C:plasma membrane"/>
    <property type="evidence" value="ECO:0007669"/>
    <property type="project" value="UniProtKB-SubCell"/>
</dbReference>
<evidence type="ECO:0000256" key="2">
    <source>
        <dbReference type="ARBA" id="ARBA00006175"/>
    </source>
</evidence>
<dbReference type="InterPro" id="IPR022357">
    <property type="entry name" value="MIP_CS"/>
</dbReference>
<evidence type="ECO:0000256" key="3">
    <source>
        <dbReference type="ARBA" id="ARBA00022448"/>
    </source>
</evidence>
<name>A0A2U2MV80_9BIFI</name>
<dbReference type="PROSITE" id="PS00221">
    <property type="entry name" value="MIP"/>
    <property type="match status" value="1"/>
</dbReference>
<keyword evidence="7 10" id="KW-0472">Membrane</keyword>
<feature type="transmembrane region" description="Helical" evidence="10">
    <location>
        <begin position="193"/>
        <end position="210"/>
    </location>
</feature>
<keyword evidence="3 8" id="KW-0813">Transport</keyword>
<dbReference type="GO" id="GO:0015250">
    <property type="term" value="F:water channel activity"/>
    <property type="evidence" value="ECO:0007669"/>
    <property type="project" value="TreeGrafter"/>
</dbReference>
<keyword evidence="4" id="KW-1003">Cell membrane</keyword>
<dbReference type="InterPro" id="IPR000425">
    <property type="entry name" value="MIP"/>
</dbReference>
<evidence type="ECO:0000256" key="5">
    <source>
        <dbReference type="ARBA" id="ARBA00022692"/>
    </source>
</evidence>
<keyword evidence="12" id="KW-1185">Reference proteome</keyword>
<feature type="transmembrane region" description="Helical" evidence="10">
    <location>
        <begin position="96"/>
        <end position="118"/>
    </location>
</feature>
<keyword evidence="5 8" id="KW-0812">Transmembrane</keyword>
<organism evidence="11 12">
    <name type="scientific">Bifidobacterium catulorum</name>
    <dbReference type="NCBI Taxonomy" id="1630173"/>
    <lineage>
        <taxon>Bacteria</taxon>
        <taxon>Bacillati</taxon>
        <taxon>Actinomycetota</taxon>
        <taxon>Actinomycetes</taxon>
        <taxon>Bifidobacteriales</taxon>
        <taxon>Bifidobacteriaceae</taxon>
        <taxon>Bifidobacterium</taxon>
    </lineage>
</organism>
<sequence length="359" mass="37235">MSETQTIPERTCHPYALSPSPVIRTLAEFAGTFLVCFAIYAAGSYGMIIYGANALFFAFVAGLAYAAVTVVFARFSGGHFNPAVTLAAVLTSKTSWLDGILYLVAQLLGATAAGFLAVNMLPTAKNVALSIWLGPAVNGYGEGSPSNSVLSQAGVTFGFNTALIVEVAMSLLVVAATFVTLRDDGSPMHSHTSAVAISYGAATAVAYPITGAGLNPVRSTGIALFAHGQNLTVDPFSQLWLFWACPLLAGAIVALASLAFPALNRAMIGKAGNATTESDTESIAESGTQDTTGGLQTVDLDDKNDDNTGIESDQEQRSSEERQPEDAAAPTDDDTVNEPSSTEDGVSEASDAEPTSDKR</sequence>
<evidence type="ECO:0000313" key="11">
    <source>
        <dbReference type="EMBL" id="PWG60744.1"/>
    </source>
</evidence>
<reference evidence="11 12" key="1">
    <citation type="journal article" date="2018" name="Int. J. Syst. Evol. Microbiol.">
        <title>Bifidobacterium catulorum sp. nov., a novel taxon from the faeces of the baby common marmoset (Callithrix jacchus).</title>
        <authorList>
            <person name="Modesto M."/>
            <person name="Michelini S."/>
            <person name="Oki K."/>
            <person name="Biavati B."/>
            <person name="Watanabe K."/>
            <person name="Mattarelli P."/>
        </authorList>
    </citation>
    <scope>NUCLEOTIDE SEQUENCE [LARGE SCALE GENOMIC DNA]</scope>
    <source>
        <strain evidence="11 12">MRM 8.19</strain>
    </source>
</reference>
<feature type="compositionally biased region" description="Basic and acidic residues" evidence="9">
    <location>
        <begin position="314"/>
        <end position="325"/>
    </location>
</feature>
<gene>
    <name evidence="11" type="ORF">DF200_00450</name>
</gene>
<dbReference type="OrthoDB" id="9807293at2"/>
<evidence type="ECO:0000256" key="4">
    <source>
        <dbReference type="ARBA" id="ARBA00022475"/>
    </source>
</evidence>
<feature type="compositionally biased region" description="Polar residues" evidence="9">
    <location>
        <begin position="273"/>
        <end position="295"/>
    </location>
</feature>
<dbReference type="PRINTS" id="PR00783">
    <property type="entry name" value="MINTRINSICP"/>
</dbReference>
<accession>A0A2U2MV80</accession>
<evidence type="ECO:0000256" key="7">
    <source>
        <dbReference type="ARBA" id="ARBA00023136"/>
    </source>
</evidence>
<evidence type="ECO:0000256" key="9">
    <source>
        <dbReference type="SAM" id="MobiDB-lite"/>
    </source>
</evidence>
<dbReference type="InterPro" id="IPR023271">
    <property type="entry name" value="Aquaporin-like"/>
</dbReference>
<dbReference type="InterPro" id="IPR034294">
    <property type="entry name" value="Aquaporin_transptr"/>
</dbReference>
<dbReference type="RefSeq" id="WP_109136339.1">
    <property type="nucleotide sequence ID" value="NZ_QFFN01000001.1"/>
</dbReference>
<dbReference type="PANTHER" id="PTHR19139">
    <property type="entry name" value="AQUAPORIN TRANSPORTER"/>
    <property type="match status" value="1"/>
</dbReference>
<feature type="transmembrane region" description="Helical" evidence="10">
    <location>
        <begin position="54"/>
        <end position="75"/>
    </location>
</feature>
<feature type="transmembrane region" description="Helical" evidence="10">
    <location>
        <begin position="26"/>
        <end position="48"/>
    </location>
</feature>
<dbReference type="AlphaFoldDB" id="A0A2U2MV80"/>
<dbReference type="Proteomes" id="UP000245753">
    <property type="component" value="Unassembled WGS sequence"/>
</dbReference>
<feature type="transmembrane region" description="Helical" evidence="10">
    <location>
        <begin position="240"/>
        <end position="260"/>
    </location>
</feature>
<keyword evidence="6 10" id="KW-1133">Transmembrane helix</keyword>
<comment type="subcellular location">
    <subcellularLocation>
        <location evidence="1">Cell membrane</location>
        <topology evidence="1">Multi-pass membrane protein</topology>
    </subcellularLocation>
</comment>
<dbReference type="EMBL" id="QFFN01000001">
    <property type="protein sequence ID" value="PWG60744.1"/>
    <property type="molecule type" value="Genomic_DNA"/>
</dbReference>
<evidence type="ECO:0000256" key="10">
    <source>
        <dbReference type="SAM" id="Phobius"/>
    </source>
</evidence>
<dbReference type="Pfam" id="PF00230">
    <property type="entry name" value="MIP"/>
    <property type="match status" value="1"/>
</dbReference>